<dbReference type="GO" id="GO:0008094">
    <property type="term" value="F:ATP-dependent activity, acting on DNA"/>
    <property type="evidence" value="ECO:0007669"/>
    <property type="project" value="UniProtKB-ARBA"/>
</dbReference>
<feature type="domain" description="GRF-type" evidence="24">
    <location>
        <begin position="6"/>
        <end position="48"/>
    </location>
</feature>
<keyword evidence="12" id="KW-0805">Transcription regulation</keyword>
<protein>
    <recommendedName>
        <fullName evidence="16">Transcription termination factor 2</fullName>
    </recommendedName>
    <alternativeName>
        <fullName evidence="18">RNA polymerase II termination factor</fullName>
    </alternativeName>
    <alternativeName>
        <fullName evidence="17">Transcription release factor 2</fullName>
    </alternativeName>
</protein>
<dbReference type="SUPFAM" id="SSF52540">
    <property type="entry name" value="P-loop containing nucleoside triphosphate hydrolases"/>
    <property type="match status" value="2"/>
</dbReference>
<dbReference type="InterPro" id="IPR027417">
    <property type="entry name" value="P-loop_NTPase"/>
</dbReference>
<evidence type="ECO:0000256" key="21">
    <source>
        <dbReference type="SAM" id="MobiDB-lite"/>
    </source>
</evidence>
<feature type="region of interest" description="Disordered" evidence="21">
    <location>
        <begin position="320"/>
        <end position="339"/>
    </location>
</feature>
<evidence type="ECO:0000256" key="14">
    <source>
        <dbReference type="ARBA" id="ARBA00023163"/>
    </source>
</evidence>
<dbReference type="AlphaFoldDB" id="A0A812E2C1"/>
<gene>
    <name evidence="25" type="ORF">SPHA_66815</name>
</gene>
<keyword evidence="15" id="KW-0539">Nucleus</keyword>
<feature type="domain" description="Helicase C-terminal" evidence="23">
    <location>
        <begin position="861"/>
        <end position="1022"/>
    </location>
</feature>
<evidence type="ECO:0000256" key="18">
    <source>
        <dbReference type="ARBA" id="ARBA00082628"/>
    </source>
</evidence>
<evidence type="ECO:0000259" key="22">
    <source>
        <dbReference type="PROSITE" id="PS51192"/>
    </source>
</evidence>
<dbReference type="GO" id="GO:0016787">
    <property type="term" value="F:hydrolase activity"/>
    <property type="evidence" value="ECO:0007669"/>
    <property type="project" value="UniProtKB-KW"/>
</dbReference>
<proteinExistence type="inferred from homology"/>
<evidence type="ECO:0000259" key="23">
    <source>
        <dbReference type="PROSITE" id="PS51194"/>
    </source>
</evidence>
<dbReference type="PROSITE" id="PS51194">
    <property type="entry name" value="HELICASE_CTER"/>
    <property type="match status" value="1"/>
</dbReference>
<keyword evidence="9" id="KW-0347">Helicase</keyword>
<feature type="compositionally biased region" description="Basic and acidic residues" evidence="21">
    <location>
        <begin position="207"/>
        <end position="217"/>
    </location>
</feature>
<dbReference type="CDD" id="cd18793">
    <property type="entry name" value="SF2_C_SNF"/>
    <property type="match status" value="1"/>
</dbReference>
<evidence type="ECO:0000256" key="1">
    <source>
        <dbReference type="ARBA" id="ARBA00004123"/>
    </source>
</evidence>
<evidence type="ECO:0000256" key="4">
    <source>
        <dbReference type="ARBA" id="ARBA00022553"/>
    </source>
</evidence>
<evidence type="ECO:0000256" key="13">
    <source>
        <dbReference type="ARBA" id="ARBA00023125"/>
    </source>
</evidence>
<dbReference type="InterPro" id="IPR010666">
    <property type="entry name" value="Znf_GRF"/>
</dbReference>
<dbReference type="Pfam" id="PF06839">
    <property type="entry name" value="Zn_ribbon_GRF"/>
    <property type="match status" value="1"/>
</dbReference>
<comment type="caution">
    <text evidence="25">The sequence shown here is derived from an EMBL/GenBank/DDBJ whole genome shotgun (WGS) entry which is preliminary data.</text>
</comment>
<feature type="domain" description="Helicase ATP-binding" evidence="22">
    <location>
        <begin position="454"/>
        <end position="658"/>
    </location>
</feature>
<evidence type="ECO:0000256" key="15">
    <source>
        <dbReference type="ARBA" id="ARBA00023242"/>
    </source>
</evidence>
<evidence type="ECO:0000313" key="25">
    <source>
        <dbReference type="EMBL" id="CAE1315988.1"/>
    </source>
</evidence>
<dbReference type="PROSITE" id="PS51999">
    <property type="entry name" value="ZF_GRF"/>
    <property type="match status" value="1"/>
</dbReference>
<feature type="region of interest" description="Disordered" evidence="21">
    <location>
        <begin position="747"/>
        <end position="785"/>
    </location>
</feature>
<dbReference type="GO" id="GO:0006353">
    <property type="term" value="P:DNA-templated transcription termination"/>
    <property type="evidence" value="ECO:0007669"/>
    <property type="project" value="UniProtKB-KW"/>
</dbReference>
<evidence type="ECO:0000256" key="2">
    <source>
        <dbReference type="ARBA" id="ARBA00007025"/>
    </source>
</evidence>
<dbReference type="SMART" id="SM00487">
    <property type="entry name" value="DEXDc"/>
    <property type="match status" value="1"/>
</dbReference>
<keyword evidence="10" id="KW-0862">Zinc</keyword>
<feature type="compositionally biased region" description="Polar residues" evidence="21">
    <location>
        <begin position="323"/>
        <end position="335"/>
    </location>
</feature>
<dbReference type="InterPro" id="IPR001650">
    <property type="entry name" value="Helicase_C-like"/>
</dbReference>
<keyword evidence="20" id="KW-0175">Coiled coil</keyword>
<dbReference type="PROSITE" id="PS51192">
    <property type="entry name" value="HELICASE_ATP_BIND_1"/>
    <property type="match status" value="1"/>
</dbReference>
<evidence type="ECO:0000256" key="10">
    <source>
        <dbReference type="ARBA" id="ARBA00022833"/>
    </source>
</evidence>
<dbReference type="InterPro" id="IPR049730">
    <property type="entry name" value="SNF2/RAD54-like_C"/>
</dbReference>
<evidence type="ECO:0000256" key="19">
    <source>
        <dbReference type="PROSITE-ProRule" id="PRU01343"/>
    </source>
</evidence>
<evidence type="ECO:0000313" key="26">
    <source>
        <dbReference type="Proteomes" id="UP000597762"/>
    </source>
</evidence>
<keyword evidence="4" id="KW-0597">Phosphoprotein</keyword>
<comment type="similarity">
    <text evidence="2">Belongs to the SNF2/RAD54 helicase family.</text>
</comment>
<keyword evidence="13" id="KW-0238">DNA-binding</keyword>
<evidence type="ECO:0000259" key="24">
    <source>
        <dbReference type="PROSITE" id="PS51999"/>
    </source>
</evidence>
<dbReference type="GO" id="GO:0005634">
    <property type="term" value="C:nucleus"/>
    <property type="evidence" value="ECO:0007669"/>
    <property type="project" value="UniProtKB-SubCell"/>
</dbReference>
<name>A0A812E2C1_ACAPH</name>
<evidence type="ECO:0000256" key="3">
    <source>
        <dbReference type="ARBA" id="ARBA00022472"/>
    </source>
</evidence>
<dbReference type="OrthoDB" id="423559at2759"/>
<keyword evidence="6" id="KW-0547">Nucleotide-binding</keyword>
<dbReference type="GO" id="GO:0005524">
    <property type="term" value="F:ATP binding"/>
    <property type="evidence" value="ECO:0007669"/>
    <property type="project" value="UniProtKB-KW"/>
</dbReference>
<evidence type="ECO:0000256" key="7">
    <source>
        <dbReference type="ARBA" id="ARBA00022771"/>
    </source>
</evidence>
<dbReference type="InterPro" id="IPR000330">
    <property type="entry name" value="SNF2_N"/>
</dbReference>
<keyword evidence="26" id="KW-1185">Reference proteome</keyword>
<dbReference type="GO" id="GO:0006281">
    <property type="term" value="P:DNA repair"/>
    <property type="evidence" value="ECO:0007669"/>
    <property type="project" value="TreeGrafter"/>
</dbReference>
<dbReference type="Pfam" id="PF00176">
    <property type="entry name" value="SNF2-rel_dom"/>
    <property type="match status" value="1"/>
</dbReference>
<dbReference type="InterPro" id="IPR038718">
    <property type="entry name" value="SNF2-like_sf"/>
</dbReference>
<keyword evidence="8 25" id="KW-0378">Hydrolase</keyword>
<feature type="region of interest" description="Disordered" evidence="21">
    <location>
        <begin position="120"/>
        <end position="222"/>
    </location>
</feature>
<feature type="compositionally biased region" description="Basic and acidic residues" evidence="21">
    <location>
        <begin position="157"/>
        <end position="166"/>
    </location>
</feature>
<accession>A0A812E2C1</accession>
<keyword evidence="11" id="KW-0067">ATP-binding</keyword>
<evidence type="ECO:0000256" key="17">
    <source>
        <dbReference type="ARBA" id="ARBA00079067"/>
    </source>
</evidence>
<dbReference type="GO" id="GO:0008270">
    <property type="term" value="F:zinc ion binding"/>
    <property type="evidence" value="ECO:0007669"/>
    <property type="project" value="UniProtKB-KW"/>
</dbReference>
<evidence type="ECO:0000256" key="6">
    <source>
        <dbReference type="ARBA" id="ARBA00022741"/>
    </source>
</evidence>
<keyword evidence="7 19" id="KW-0863">Zinc-finger</keyword>
<comment type="subcellular location">
    <subcellularLocation>
        <location evidence="1">Nucleus</location>
    </subcellularLocation>
</comment>
<keyword evidence="14" id="KW-0804">Transcription</keyword>
<dbReference type="Gene3D" id="3.40.50.300">
    <property type="entry name" value="P-loop containing nucleotide triphosphate hydrolases"/>
    <property type="match status" value="1"/>
</dbReference>
<evidence type="ECO:0000256" key="16">
    <source>
        <dbReference type="ARBA" id="ARBA00070113"/>
    </source>
</evidence>
<evidence type="ECO:0000256" key="8">
    <source>
        <dbReference type="ARBA" id="ARBA00022801"/>
    </source>
</evidence>
<dbReference type="GO" id="GO:0003677">
    <property type="term" value="F:DNA binding"/>
    <property type="evidence" value="ECO:0007669"/>
    <property type="project" value="UniProtKB-KW"/>
</dbReference>
<dbReference type="GO" id="GO:0005737">
    <property type="term" value="C:cytoplasm"/>
    <property type="evidence" value="ECO:0007669"/>
    <property type="project" value="UniProtKB-ARBA"/>
</dbReference>
<dbReference type="PANTHER" id="PTHR45626">
    <property type="entry name" value="TRANSCRIPTION TERMINATION FACTOR 2-RELATED"/>
    <property type="match status" value="1"/>
</dbReference>
<dbReference type="SMART" id="SM00490">
    <property type="entry name" value="HELICc"/>
    <property type="match status" value="1"/>
</dbReference>
<reference evidence="25" key="1">
    <citation type="submission" date="2021-01" db="EMBL/GenBank/DDBJ databases">
        <authorList>
            <person name="Li R."/>
            <person name="Bekaert M."/>
        </authorList>
    </citation>
    <scope>NUCLEOTIDE SEQUENCE</scope>
    <source>
        <strain evidence="25">Farmed</strain>
    </source>
</reference>
<feature type="coiled-coil region" evidence="20">
    <location>
        <begin position="242"/>
        <end position="295"/>
    </location>
</feature>
<evidence type="ECO:0000256" key="11">
    <source>
        <dbReference type="ARBA" id="ARBA00022840"/>
    </source>
</evidence>
<dbReference type="Proteomes" id="UP000597762">
    <property type="component" value="Unassembled WGS sequence"/>
</dbReference>
<feature type="compositionally biased region" description="Low complexity" evidence="21">
    <location>
        <begin position="769"/>
        <end position="782"/>
    </location>
</feature>
<dbReference type="Pfam" id="PF00271">
    <property type="entry name" value="Helicase_C"/>
    <property type="match status" value="1"/>
</dbReference>
<evidence type="ECO:0000256" key="9">
    <source>
        <dbReference type="ARBA" id="ARBA00022806"/>
    </source>
</evidence>
<dbReference type="Gene3D" id="3.40.50.10810">
    <property type="entry name" value="Tandem AAA-ATPase domain"/>
    <property type="match status" value="1"/>
</dbReference>
<dbReference type="FunFam" id="3.40.50.10810:FF:000043">
    <property type="entry name" value="Transcription termination factor 2"/>
    <property type="match status" value="1"/>
</dbReference>
<feature type="compositionally biased region" description="Polar residues" evidence="21">
    <location>
        <begin position="190"/>
        <end position="204"/>
    </location>
</feature>
<dbReference type="InterPro" id="IPR050628">
    <property type="entry name" value="SNF2_RAD54_helicase_TF"/>
</dbReference>
<keyword evidence="5" id="KW-0479">Metal-binding</keyword>
<evidence type="ECO:0000256" key="5">
    <source>
        <dbReference type="ARBA" id="ARBA00022723"/>
    </source>
</evidence>
<dbReference type="PANTHER" id="PTHR45626:SF50">
    <property type="entry name" value="TRANSCRIPTION TERMINATION FACTOR 2"/>
    <property type="match status" value="1"/>
</dbReference>
<dbReference type="InterPro" id="IPR014001">
    <property type="entry name" value="Helicase_ATP-bd"/>
</dbReference>
<sequence length="1027" mass="117375">MDVVLCSGHQKPCFLKTGTRKGPTQGKSFYICSVPESRCQFVKTVDLEPINCPVHPNTMVDLQAVLENPQTQEKQHLMRCHARSQEKKWCINRTFKPKGTESKMKEDLLSFKSLNECSKKSTDASEISSQPKAREEKSQNFTQWRDSPVHKAQQSDSWEKPDDQLKKNLSKHYPKETFVPQSKEEPPSFKSISEANKETSTLPVKTQADEGNKEKANDSFTQWRESPVAPKENRILFKDSLKKDLQRQLEKQQKLLSCTKLSQLPDNGARLLKKTKEIEECLAELELEAEENNHNDSDVQIVSSSFPTRKLPEVVEVFPPAASGQNPIHKPTTQEVDPPKSVKEWIDNNYKIHKSHVPHNPDLLAQTKLWFKDYDDQKEREKQIERYNQQRTLYGGRMTVKRLEAVRGAMKSVIDSLHKQLDTCPKESDTLPDPEGLKVSLMQHQKQALAWLTWRENQVPSGGILADDMGLGKTLTMISLILTQKQQSDETTKAPKWLGKDKPAIKSPATLIITPASLIHQWNGEISNRCRHKMLRVLVYHGPNRVKDVSLLAQYDVVLTTYKIVSTEISRKEDSKFADLPLEELEKKEEDVSQLPLLLKIIWNRIILDEAHDIRNHKSLCAMAICRLRANTRWAVTGTPIQNKLLDMFSLIRFLRFSPFDEYKVWKKQVESKEALGKARLNTIIKSLMLRRTKTQTFQGKPLVNLSKKELFWNKLTLSKAERNLYNKIYKKTQSIVRNYIQRHEDKEMTGATGGEKYLSSESKCNPFQAGSSQGSSSDQQATNAPRSGKDILVFLLRLRQCCCHPGLLKERETDDESLDLDLEDQMKDLLLNNADPSEEDKTSVEDIFQPSTKSTKIGALLENLLNIRKTENAKCVVVSEWTKMLSLVALHLKEVGLRYHLLQGDVLPKKRMEMVEDFNKNHNGAEVMLLSLKAGGVGLNLIGGSHLFLMDSHWNPALEEQTCDRIHRVGQEKDVKIHRFICENTIEEKILALQDKKRTLAKDVLSGDGMKASRLGLNDLRMLFDI</sequence>
<dbReference type="EMBL" id="CAHIKZ030004820">
    <property type="protein sequence ID" value="CAE1315988.1"/>
    <property type="molecule type" value="Genomic_DNA"/>
</dbReference>
<organism evidence="25 26">
    <name type="scientific">Acanthosepion pharaonis</name>
    <name type="common">Pharaoh cuttlefish</name>
    <name type="synonym">Sepia pharaonis</name>
    <dbReference type="NCBI Taxonomy" id="158019"/>
    <lineage>
        <taxon>Eukaryota</taxon>
        <taxon>Metazoa</taxon>
        <taxon>Spiralia</taxon>
        <taxon>Lophotrochozoa</taxon>
        <taxon>Mollusca</taxon>
        <taxon>Cephalopoda</taxon>
        <taxon>Coleoidea</taxon>
        <taxon>Decapodiformes</taxon>
        <taxon>Sepiida</taxon>
        <taxon>Sepiina</taxon>
        <taxon>Sepiidae</taxon>
        <taxon>Acanthosepion</taxon>
    </lineage>
</organism>
<evidence type="ECO:0000256" key="20">
    <source>
        <dbReference type="SAM" id="Coils"/>
    </source>
</evidence>
<keyword evidence="3" id="KW-0806">Transcription termination</keyword>
<evidence type="ECO:0000256" key="12">
    <source>
        <dbReference type="ARBA" id="ARBA00023015"/>
    </source>
</evidence>
<dbReference type="GO" id="GO:0004386">
    <property type="term" value="F:helicase activity"/>
    <property type="evidence" value="ECO:0007669"/>
    <property type="project" value="UniProtKB-KW"/>
</dbReference>